<protein>
    <submittedName>
        <fullName evidence="1">Uncharacterized protein</fullName>
    </submittedName>
</protein>
<name>A0ACC2W856_9TREE</name>
<dbReference type="Proteomes" id="UP001227268">
    <property type="component" value="Unassembled WGS sequence"/>
</dbReference>
<keyword evidence="2" id="KW-1185">Reference proteome</keyword>
<evidence type="ECO:0000313" key="1">
    <source>
        <dbReference type="EMBL" id="KAJ9107598.1"/>
    </source>
</evidence>
<evidence type="ECO:0000313" key="2">
    <source>
        <dbReference type="Proteomes" id="UP001227268"/>
    </source>
</evidence>
<organism evidence="1 2">
    <name type="scientific">Naganishia friedmannii</name>
    <dbReference type="NCBI Taxonomy" id="89922"/>
    <lineage>
        <taxon>Eukaryota</taxon>
        <taxon>Fungi</taxon>
        <taxon>Dikarya</taxon>
        <taxon>Basidiomycota</taxon>
        <taxon>Agaricomycotina</taxon>
        <taxon>Tremellomycetes</taxon>
        <taxon>Filobasidiales</taxon>
        <taxon>Filobasidiaceae</taxon>
        <taxon>Naganishia</taxon>
    </lineage>
</organism>
<reference evidence="1" key="1">
    <citation type="submission" date="2023-04" db="EMBL/GenBank/DDBJ databases">
        <title>Draft Genome sequencing of Naganishia species isolated from polar environments using Oxford Nanopore Technology.</title>
        <authorList>
            <person name="Leo P."/>
            <person name="Venkateswaran K."/>
        </authorList>
    </citation>
    <scope>NUCLEOTIDE SEQUENCE</scope>
    <source>
        <strain evidence="1">MNA-CCFEE 5423</strain>
    </source>
</reference>
<gene>
    <name evidence="1" type="ORF">QFC21_001057</name>
</gene>
<dbReference type="EMBL" id="JASBWT010000002">
    <property type="protein sequence ID" value="KAJ9107598.1"/>
    <property type="molecule type" value="Genomic_DNA"/>
</dbReference>
<proteinExistence type="predicted"/>
<comment type="caution">
    <text evidence="1">The sequence shown here is derived from an EMBL/GenBank/DDBJ whole genome shotgun (WGS) entry which is preliminary data.</text>
</comment>
<sequence>MSSPPSPNPPPTPTLGVEKGGIYHSLQGFTHEFIGPAIDTAVSHYARTLTFPSSASAAAKTSAALRALQTPHISTDPIDSLIVALKCHHTLPVLRQLKHRLRPDSCITLVQNGMGVYDQLCTSLWPDPITRPQFILGSTTHGARARLRTPKRAKATKEGGLVFERSVVHTGEGEIMFGVVPDPRREVDYDQRLFALDDSTKSIQQYSLAMPIDSPRLPLPSLSPSSPTPTDRTTQTPLEATLTALLSLHELNPSLLPMPTMYQSLLQKLAVNCAVNPVTGLLGVLNGALVGSPHAGWLTSAIVRECSEVITRYLASLASIGQNAAMTSDTDTQRQQQQLDPETVAAFSPESLERRTLQVLATTARNTSSMAFDMSRLSPSTTPSAISSSEGTEIEYITGYLVRLGERMDVPTPVNRTMLELVKGKEEIHGMSPGMVVRSPEAGVRNRSVNTGKRKATGEKMDKVTAKL</sequence>
<accession>A0ACC2W856</accession>